<sequence>MKELSVIEMNEVSGAYGWDFSNFGSFALSAISNIGELAVSSVVGGAVGALSFAYVGGRHGAEGGGLLGFGIISQGVGMVAGLVVGGVSTAIYCGATGWDTTQNLAKDLYGSFVNGTIA</sequence>
<protein>
    <recommendedName>
        <fullName evidence="3">Colicin V</fullName>
    </recommendedName>
</protein>
<dbReference type="EMBL" id="JBGCUC010000008">
    <property type="protein sequence ID" value="MFG6076815.1"/>
    <property type="molecule type" value="Genomic_DNA"/>
</dbReference>
<accession>A0ABW7CLQ7</accession>
<keyword evidence="2" id="KW-1185">Reference proteome</keyword>
<dbReference type="RefSeq" id="WP_301252150.1">
    <property type="nucleotide sequence ID" value="NZ_JBGCUC010000008.1"/>
</dbReference>
<reference evidence="1 2" key="1">
    <citation type="submission" date="2024-07" db="EMBL/GenBank/DDBJ databases">
        <title>Novel bacterial strain Erwinia sp. OPT-41 promoting growth of various crops.</title>
        <authorList>
            <person name="Egorshina A."/>
            <person name="Lukyantsev M.A."/>
            <person name="Golubev S.N."/>
            <person name="Muratova A.Y."/>
            <person name="Bulygina E.A."/>
        </authorList>
    </citation>
    <scope>NUCLEOTIDE SEQUENCE [LARGE SCALE GENOMIC DNA]</scope>
    <source>
        <strain evidence="1 2">OPT-41</strain>
    </source>
</reference>
<organism evidence="1 2">
    <name type="scientific">Erwinia plantamica</name>
    <dbReference type="NCBI Taxonomy" id="3237104"/>
    <lineage>
        <taxon>Bacteria</taxon>
        <taxon>Pseudomonadati</taxon>
        <taxon>Pseudomonadota</taxon>
        <taxon>Gammaproteobacteria</taxon>
        <taxon>Enterobacterales</taxon>
        <taxon>Erwiniaceae</taxon>
        <taxon>Erwinia</taxon>
    </lineage>
</organism>
<name>A0ABW7CLQ7_9GAMM</name>
<comment type="caution">
    <text evidence="1">The sequence shown here is derived from an EMBL/GenBank/DDBJ whole genome shotgun (WGS) entry which is preliminary data.</text>
</comment>
<dbReference type="Proteomes" id="UP001605250">
    <property type="component" value="Unassembled WGS sequence"/>
</dbReference>
<evidence type="ECO:0000313" key="2">
    <source>
        <dbReference type="Proteomes" id="UP001605250"/>
    </source>
</evidence>
<proteinExistence type="predicted"/>
<evidence type="ECO:0000313" key="1">
    <source>
        <dbReference type="EMBL" id="MFG6076815.1"/>
    </source>
</evidence>
<gene>
    <name evidence="1" type="ORF">AB3U87_10630</name>
</gene>
<evidence type="ECO:0008006" key="3">
    <source>
        <dbReference type="Google" id="ProtNLM"/>
    </source>
</evidence>